<dbReference type="STRING" id="1844972.A7K91_16760"/>
<evidence type="ECO:0000313" key="3">
    <source>
        <dbReference type="Proteomes" id="UP000092024"/>
    </source>
</evidence>
<dbReference type="GO" id="GO:0016740">
    <property type="term" value="F:transferase activity"/>
    <property type="evidence" value="ECO:0007669"/>
    <property type="project" value="UniProtKB-KW"/>
</dbReference>
<dbReference type="PROSITE" id="PS50206">
    <property type="entry name" value="RHODANESE_3"/>
    <property type="match status" value="1"/>
</dbReference>
<dbReference type="InterPro" id="IPR050229">
    <property type="entry name" value="GlpE_sulfurtransferase"/>
</dbReference>
<dbReference type="CDD" id="cd00158">
    <property type="entry name" value="RHOD"/>
    <property type="match status" value="1"/>
</dbReference>
<proteinExistence type="predicted"/>
<dbReference type="Pfam" id="PF00581">
    <property type="entry name" value="Rhodanese"/>
    <property type="match status" value="1"/>
</dbReference>
<gene>
    <name evidence="2" type="ORF">A7K91_16760</name>
</gene>
<comment type="caution">
    <text evidence="2">The sequence shown here is derived from an EMBL/GenBank/DDBJ whole genome shotgun (WGS) entry which is preliminary data.</text>
</comment>
<dbReference type="EMBL" id="LYPA01000043">
    <property type="protein sequence ID" value="OBR66883.1"/>
    <property type="molecule type" value="Genomic_DNA"/>
</dbReference>
<dbReference type="Proteomes" id="UP000092024">
    <property type="component" value="Unassembled WGS sequence"/>
</dbReference>
<dbReference type="InterPro" id="IPR001763">
    <property type="entry name" value="Rhodanese-like_dom"/>
</dbReference>
<keyword evidence="2" id="KW-0808">Transferase</keyword>
<dbReference type="InterPro" id="IPR036873">
    <property type="entry name" value="Rhodanese-like_dom_sf"/>
</dbReference>
<dbReference type="PANTHER" id="PTHR43031:SF17">
    <property type="entry name" value="SULFURTRANSFERASE YTWF-RELATED"/>
    <property type="match status" value="1"/>
</dbReference>
<dbReference type="SMART" id="SM00450">
    <property type="entry name" value="RHOD"/>
    <property type="match status" value="1"/>
</dbReference>
<feature type="domain" description="Rhodanese" evidence="1">
    <location>
        <begin position="16"/>
        <end position="101"/>
    </location>
</feature>
<dbReference type="PANTHER" id="PTHR43031">
    <property type="entry name" value="FAD-DEPENDENT OXIDOREDUCTASE"/>
    <property type="match status" value="1"/>
</dbReference>
<keyword evidence="3" id="KW-1185">Reference proteome</keyword>
<reference evidence="2 3" key="1">
    <citation type="submission" date="2016-05" db="EMBL/GenBank/DDBJ databases">
        <title>Paenibacillus oryzae. sp. nov., isolated from the rice root.</title>
        <authorList>
            <person name="Zhang J."/>
            <person name="Zhang X."/>
        </authorList>
    </citation>
    <scope>NUCLEOTIDE SEQUENCE [LARGE SCALE GENOMIC DNA]</scope>
    <source>
        <strain evidence="2 3">1DrF-4</strain>
    </source>
</reference>
<dbReference type="SUPFAM" id="SSF52821">
    <property type="entry name" value="Rhodanese/Cell cycle control phosphatase"/>
    <property type="match status" value="1"/>
</dbReference>
<dbReference type="RefSeq" id="WP_068681267.1">
    <property type="nucleotide sequence ID" value="NZ_LYPA01000043.1"/>
</dbReference>
<dbReference type="Gene3D" id="3.40.250.10">
    <property type="entry name" value="Rhodanese-like domain"/>
    <property type="match status" value="1"/>
</dbReference>
<dbReference type="AlphaFoldDB" id="A0A1A5YMW0"/>
<dbReference type="OrthoDB" id="9800872at2"/>
<sequence>MHAEMTSQELFEQLSNGGKLNLIDVREPDEWEEGHIKEARSIPLSQFQARAHEVHDVEGDVVFICRSGARSGRVCEFLTLQGFDVANVVGGMLAWPGEVVTGP</sequence>
<accession>A0A1A5YMW0</accession>
<name>A0A1A5YMW0_9BACL</name>
<evidence type="ECO:0000259" key="1">
    <source>
        <dbReference type="PROSITE" id="PS50206"/>
    </source>
</evidence>
<evidence type="ECO:0000313" key="2">
    <source>
        <dbReference type="EMBL" id="OBR66883.1"/>
    </source>
</evidence>
<protein>
    <submittedName>
        <fullName evidence="2">Sulfurtransferase</fullName>
    </submittedName>
</protein>
<organism evidence="2 3">
    <name type="scientific">Paenibacillus oryzae</name>
    <dbReference type="NCBI Taxonomy" id="1844972"/>
    <lineage>
        <taxon>Bacteria</taxon>
        <taxon>Bacillati</taxon>
        <taxon>Bacillota</taxon>
        <taxon>Bacilli</taxon>
        <taxon>Bacillales</taxon>
        <taxon>Paenibacillaceae</taxon>
        <taxon>Paenibacillus</taxon>
    </lineage>
</organism>